<feature type="compositionally biased region" description="Basic and acidic residues" evidence="2">
    <location>
        <begin position="1021"/>
        <end position="1041"/>
    </location>
</feature>
<feature type="compositionally biased region" description="Basic residues" evidence="2">
    <location>
        <begin position="1063"/>
        <end position="1079"/>
    </location>
</feature>
<feature type="region of interest" description="Disordered" evidence="2">
    <location>
        <begin position="502"/>
        <end position="547"/>
    </location>
</feature>
<dbReference type="EMBL" id="JACCJC010000052">
    <property type="protein sequence ID" value="KAF6232055.1"/>
    <property type="molecule type" value="Genomic_DNA"/>
</dbReference>
<protein>
    <submittedName>
        <fullName evidence="3">Uncharacterized protein</fullName>
    </submittedName>
</protein>
<feature type="compositionally biased region" description="Acidic residues" evidence="2">
    <location>
        <begin position="1042"/>
        <end position="1055"/>
    </location>
</feature>
<feature type="compositionally biased region" description="Basic and acidic residues" evidence="2">
    <location>
        <begin position="740"/>
        <end position="760"/>
    </location>
</feature>
<dbReference type="Proteomes" id="UP000578531">
    <property type="component" value="Unassembled WGS sequence"/>
</dbReference>
<keyword evidence="4" id="KW-1185">Reference proteome</keyword>
<dbReference type="RefSeq" id="XP_037161486.1">
    <property type="nucleotide sequence ID" value="XM_037311780.1"/>
</dbReference>
<name>A0A8H6FP27_9LECA</name>
<feature type="region of interest" description="Disordered" evidence="2">
    <location>
        <begin position="737"/>
        <end position="760"/>
    </location>
</feature>
<feature type="compositionally biased region" description="Basic and acidic residues" evidence="2">
    <location>
        <begin position="990"/>
        <end position="1001"/>
    </location>
</feature>
<feature type="region of interest" description="Disordered" evidence="2">
    <location>
        <begin position="833"/>
        <end position="870"/>
    </location>
</feature>
<feature type="region of interest" description="Disordered" evidence="2">
    <location>
        <begin position="239"/>
        <end position="266"/>
    </location>
</feature>
<keyword evidence="1" id="KW-0175">Coiled coil</keyword>
<feature type="region of interest" description="Disordered" evidence="2">
    <location>
        <begin position="920"/>
        <end position="1079"/>
    </location>
</feature>
<organism evidence="3 4">
    <name type="scientific">Letharia columbiana</name>
    <dbReference type="NCBI Taxonomy" id="112416"/>
    <lineage>
        <taxon>Eukaryota</taxon>
        <taxon>Fungi</taxon>
        <taxon>Dikarya</taxon>
        <taxon>Ascomycota</taxon>
        <taxon>Pezizomycotina</taxon>
        <taxon>Lecanoromycetes</taxon>
        <taxon>OSLEUM clade</taxon>
        <taxon>Lecanoromycetidae</taxon>
        <taxon>Lecanorales</taxon>
        <taxon>Lecanorineae</taxon>
        <taxon>Parmeliaceae</taxon>
        <taxon>Letharia</taxon>
    </lineage>
</organism>
<proteinExistence type="predicted"/>
<gene>
    <name evidence="3" type="ORF">HO173_009892</name>
</gene>
<dbReference type="OrthoDB" id="4850289at2759"/>
<reference evidence="3 4" key="1">
    <citation type="journal article" date="2020" name="Genomics">
        <title>Complete, high-quality genomes from long-read metagenomic sequencing of two wolf lichen thalli reveals enigmatic genome architecture.</title>
        <authorList>
            <person name="McKenzie S.K."/>
            <person name="Walston R.F."/>
            <person name="Allen J.L."/>
        </authorList>
    </citation>
    <scope>NUCLEOTIDE SEQUENCE [LARGE SCALE GENOMIC DNA]</scope>
    <source>
        <strain evidence="3">WasteWater2</strain>
    </source>
</reference>
<sequence>MLPEVVIQRLTSNFGESATPLTLPLEPRLKSGQNAATAAPPEFFETLVGERRVPRDKDPKKPNYEMIKDARKGILSGFLRSGKIFRASDFVGYANPKTAIITLGDIYDFETRCLAALDDQPISRPPLSSIVPFGKAADKGADDEKKTLRNLFFIALAHDELPSFHFWTKPGDLDPVTAGQPIDWGKHFDENPPSPTTKAKIAMLENERKEKVQRGAGEQHNTQNKQALGFLDRYNDINLPGLGREPTQRQPTDDIDSGSQTSAAPIFAQSPLEAEVLLQFNRGGMYLREFTHRALYAMACWLVGNEEEDEEEKAKEGPTEIWDMFLDILGPGKVIREEKIVSVSRASNRNFQDNIKPVFGRPDNKFRIRSTRYQSSWNLESGFDSGGVGELKYDLKIVRPNVGYCYCSANWHNTGDLYLNNLHFEKALKFLFDWDSSAYPKSNNLSLDIPGHGAFGLDRNSNVVVDDNIQKIFAELSGTPVKSDSHPVEIFIRDVFEDVTDGSDSLSTSSPRHGNAKSETGPGEVPDVLQAPSGAGPHVDQGSINALGIPDQPPSDILGSLITGQLPEPSSIKATEGRGGPDFLSIHPRLLTNAEINELKDRLKIAEASVVETDGLQERLRIAEEKLSEMNSLEQRLRTSESRAKLKSSCPFCPQDWAGVTKQQQQDHLKLHQKKIIRQPDPQKCPQPNCTSWLGENQTESSYEAISEHLRLHIEEEHAEDGICQHQHCHTNMYAQTAKQQEEHESVHRDNEETEEERDRLQEEVKNLERIVKERDQLQEQVRDLRDTATERDQLQQQVRHLQDAADEWDRLQEDLVSITAERDSLRDRAMELERRSKAGSGLDEGMQTKEPVTEAQVDEDPKQPSQSEAPKKLRYCNVCLKSVDKMSVNAKTKHADKCETSVSEFLLLNPAEAKVIREKRNNSRDVVRPQAPEGPKEEREMPNTGEKSKQKASATAAPLESGQDEAEDANAAQEPEASKATGRKKPKRKFDTFKPPKEDESNSEDLESPKKKPKLKAKAPKAEKRETAPTRRSARGKDIYEPPEEEEDVEEAYDEPSSSAKGSKRKKRMAPKKTRTNK</sequence>
<evidence type="ECO:0000313" key="3">
    <source>
        <dbReference type="EMBL" id="KAF6232055.1"/>
    </source>
</evidence>
<feature type="coiled-coil region" evidence="1">
    <location>
        <begin position="613"/>
        <end position="643"/>
    </location>
</feature>
<accession>A0A8H6FP27</accession>
<dbReference type="AlphaFoldDB" id="A0A8H6FP27"/>
<feature type="compositionally biased region" description="Polar residues" evidence="2">
    <location>
        <begin position="502"/>
        <end position="512"/>
    </location>
</feature>
<dbReference type="GeneID" id="59291541"/>
<comment type="caution">
    <text evidence="3">The sequence shown here is derived from an EMBL/GenBank/DDBJ whole genome shotgun (WGS) entry which is preliminary data.</text>
</comment>
<evidence type="ECO:0000256" key="2">
    <source>
        <dbReference type="SAM" id="MobiDB-lite"/>
    </source>
</evidence>
<evidence type="ECO:0000313" key="4">
    <source>
        <dbReference type="Proteomes" id="UP000578531"/>
    </source>
</evidence>
<evidence type="ECO:0000256" key="1">
    <source>
        <dbReference type="SAM" id="Coils"/>
    </source>
</evidence>
<feature type="compositionally biased region" description="Basic and acidic residues" evidence="2">
    <location>
        <begin position="935"/>
        <end position="950"/>
    </location>
</feature>